<keyword evidence="3" id="KW-1185">Reference proteome</keyword>
<dbReference type="AlphaFoldDB" id="A0A9N7Y7C4"/>
<name>A0A9N7Y7C4_PLEPL</name>
<feature type="region of interest" description="Disordered" evidence="1">
    <location>
        <begin position="78"/>
        <end position="105"/>
    </location>
</feature>
<proteinExistence type="predicted"/>
<dbReference type="Proteomes" id="UP001153269">
    <property type="component" value="Unassembled WGS sequence"/>
</dbReference>
<gene>
    <name evidence="2" type="ORF">PLEPLA_LOCUS8961</name>
</gene>
<evidence type="ECO:0000256" key="1">
    <source>
        <dbReference type="SAM" id="MobiDB-lite"/>
    </source>
</evidence>
<evidence type="ECO:0000313" key="2">
    <source>
        <dbReference type="EMBL" id="CAB1421080.1"/>
    </source>
</evidence>
<organism evidence="2 3">
    <name type="scientific">Pleuronectes platessa</name>
    <name type="common">European plaice</name>
    <dbReference type="NCBI Taxonomy" id="8262"/>
    <lineage>
        <taxon>Eukaryota</taxon>
        <taxon>Metazoa</taxon>
        <taxon>Chordata</taxon>
        <taxon>Craniata</taxon>
        <taxon>Vertebrata</taxon>
        <taxon>Euteleostomi</taxon>
        <taxon>Actinopterygii</taxon>
        <taxon>Neopterygii</taxon>
        <taxon>Teleostei</taxon>
        <taxon>Neoteleostei</taxon>
        <taxon>Acanthomorphata</taxon>
        <taxon>Carangaria</taxon>
        <taxon>Pleuronectiformes</taxon>
        <taxon>Pleuronectoidei</taxon>
        <taxon>Pleuronectidae</taxon>
        <taxon>Pleuronectes</taxon>
    </lineage>
</organism>
<accession>A0A9N7Y7C4</accession>
<sequence length="105" mass="12115">MEKKNKLLGSADDDISRTRFSFGRPCEDLLEPDLLFLSAATSKWAGAGPRAQTALSSPRWPWAWRKQDVKMFPHERGVCHGRQRTHTPESIQQRVESDEQRHNSR</sequence>
<dbReference type="EMBL" id="CADEAL010000502">
    <property type="protein sequence ID" value="CAB1421080.1"/>
    <property type="molecule type" value="Genomic_DNA"/>
</dbReference>
<evidence type="ECO:0000313" key="3">
    <source>
        <dbReference type="Proteomes" id="UP001153269"/>
    </source>
</evidence>
<comment type="caution">
    <text evidence="2">The sequence shown here is derived from an EMBL/GenBank/DDBJ whole genome shotgun (WGS) entry which is preliminary data.</text>
</comment>
<feature type="compositionally biased region" description="Basic and acidic residues" evidence="1">
    <location>
        <begin position="95"/>
        <end position="105"/>
    </location>
</feature>
<protein>
    <submittedName>
        <fullName evidence="2">Uncharacterized protein</fullName>
    </submittedName>
</protein>
<reference evidence="2" key="1">
    <citation type="submission" date="2020-03" db="EMBL/GenBank/DDBJ databases">
        <authorList>
            <person name="Weist P."/>
        </authorList>
    </citation>
    <scope>NUCLEOTIDE SEQUENCE</scope>
</reference>